<proteinExistence type="inferred from homology"/>
<feature type="domain" description="HTH lysR-type" evidence="2">
    <location>
        <begin position="1"/>
        <end position="61"/>
    </location>
</feature>
<accession>A0ABT7XN71</accession>
<comment type="similarity">
    <text evidence="1">Belongs to the LysR transcriptional regulatory family.</text>
</comment>
<dbReference type="InterPro" id="IPR000847">
    <property type="entry name" value="LysR_HTH_N"/>
</dbReference>
<dbReference type="PANTHER" id="PTHR30537">
    <property type="entry name" value="HTH-TYPE TRANSCRIPTIONAL REGULATOR"/>
    <property type="match status" value="1"/>
</dbReference>
<evidence type="ECO:0000313" key="4">
    <source>
        <dbReference type="Proteomes" id="UP001168540"/>
    </source>
</evidence>
<dbReference type="PANTHER" id="PTHR30537:SF5">
    <property type="entry name" value="HTH-TYPE TRANSCRIPTIONAL ACTIVATOR TTDR-RELATED"/>
    <property type="match status" value="1"/>
</dbReference>
<dbReference type="EMBL" id="JAUEDK010000015">
    <property type="protein sequence ID" value="MDN0075221.1"/>
    <property type="molecule type" value="Genomic_DNA"/>
</dbReference>
<dbReference type="PRINTS" id="PR00039">
    <property type="entry name" value="HTHLYSR"/>
</dbReference>
<evidence type="ECO:0000259" key="2">
    <source>
        <dbReference type="PROSITE" id="PS50931"/>
    </source>
</evidence>
<dbReference type="Proteomes" id="UP001168540">
    <property type="component" value="Unassembled WGS sequence"/>
</dbReference>
<keyword evidence="4" id="KW-1185">Reference proteome</keyword>
<sequence length="112" mass="12363">MKLDQLDGIVAFVTVAQKRSFTVAAAQLEVKVPTVSQAVRALETRLGVRLFNRTTRSVGLTEAGERYFVRVAPRPSPTFPRPPAISKLGVLRFQQSPQPVAHTPNQLRSLVQ</sequence>
<organism evidence="3 4">
    <name type="scientific">Crenobacter oryzisoli</name>
    <dbReference type="NCBI Taxonomy" id="3056844"/>
    <lineage>
        <taxon>Bacteria</taxon>
        <taxon>Pseudomonadati</taxon>
        <taxon>Pseudomonadota</taxon>
        <taxon>Betaproteobacteria</taxon>
        <taxon>Neisseriales</taxon>
        <taxon>Neisseriaceae</taxon>
        <taxon>Crenobacter</taxon>
    </lineage>
</organism>
<evidence type="ECO:0000313" key="3">
    <source>
        <dbReference type="EMBL" id="MDN0075221.1"/>
    </source>
</evidence>
<dbReference type="InterPro" id="IPR036390">
    <property type="entry name" value="WH_DNA-bd_sf"/>
</dbReference>
<dbReference type="InterPro" id="IPR036388">
    <property type="entry name" value="WH-like_DNA-bd_sf"/>
</dbReference>
<dbReference type="PROSITE" id="PS50931">
    <property type="entry name" value="HTH_LYSR"/>
    <property type="match status" value="1"/>
</dbReference>
<protein>
    <submittedName>
        <fullName evidence="3">LysR family transcriptional regulator</fullName>
    </submittedName>
</protein>
<comment type="caution">
    <text evidence="3">The sequence shown here is derived from an EMBL/GenBank/DDBJ whole genome shotgun (WGS) entry which is preliminary data.</text>
</comment>
<dbReference type="InterPro" id="IPR058163">
    <property type="entry name" value="LysR-type_TF_proteobact-type"/>
</dbReference>
<gene>
    <name evidence="3" type="ORF">QU481_10000</name>
</gene>
<evidence type="ECO:0000256" key="1">
    <source>
        <dbReference type="ARBA" id="ARBA00009437"/>
    </source>
</evidence>
<reference evidence="3" key="1">
    <citation type="submission" date="2023-06" db="EMBL/GenBank/DDBJ databases">
        <authorList>
            <person name="Zhang S."/>
        </authorList>
    </citation>
    <scope>NUCLEOTIDE SEQUENCE</scope>
    <source>
        <strain evidence="3">SG2303</strain>
    </source>
</reference>
<name>A0ABT7XN71_9NEIS</name>
<dbReference type="Gene3D" id="1.10.10.10">
    <property type="entry name" value="Winged helix-like DNA-binding domain superfamily/Winged helix DNA-binding domain"/>
    <property type="match status" value="1"/>
</dbReference>
<dbReference type="RefSeq" id="WP_289829819.1">
    <property type="nucleotide sequence ID" value="NZ_JAUEDK010000015.1"/>
</dbReference>
<dbReference type="Pfam" id="PF00126">
    <property type="entry name" value="HTH_1"/>
    <property type="match status" value="1"/>
</dbReference>
<dbReference type="SUPFAM" id="SSF46785">
    <property type="entry name" value="Winged helix' DNA-binding domain"/>
    <property type="match status" value="1"/>
</dbReference>